<sequence>MVTETPVFAVLLLLLVTLLGVNTSITRMRLRIADGDGGDKRMTRAIRAHANALEHVLPFVLLLYFYEQSGGCAATIRWAGGLFLAARVGHAVSMLRGPFDLRRLSATLTIALEVWLSLALLRNLL</sequence>
<evidence type="ECO:0000256" key="5">
    <source>
        <dbReference type="SAM" id="Phobius"/>
    </source>
</evidence>
<feature type="transmembrane region" description="Helical" evidence="5">
    <location>
        <begin position="6"/>
        <end position="25"/>
    </location>
</feature>
<dbReference type="EMBL" id="CP114040">
    <property type="protein sequence ID" value="WAS91092.1"/>
    <property type="molecule type" value="Genomic_DNA"/>
</dbReference>
<evidence type="ECO:0000256" key="3">
    <source>
        <dbReference type="ARBA" id="ARBA00022989"/>
    </source>
</evidence>
<dbReference type="PANTHER" id="PTHR35814:SF1">
    <property type="entry name" value="GLUTATHIONE S-TRANSFERASE-RELATED"/>
    <property type="match status" value="1"/>
</dbReference>
<proteinExistence type="predicted"/>
<evidence type="ECO:0000256" key="4">
    <source>
        <dbReference type="ARBA" id="ARBA00023136"/>
    </source>
</evidence>
<protein>
    <submittedName>
        <fullName evidence="6">MAPEG family protein</fullName>
    </submittedName>
</protein>
<dbReference type="SUPFAM" id="SSF161084">
    <property type="entry name" value="MAPEG domain-like"/>
    <property type="match status" value="1"/>
</dbReference>
<dbReference type="RefSeq" id="WP_269033456.1">
    <property type="nucleotide sequence ID" value="NZ_CP114040.1"/>
</dbReference>
<name>A0ABY7GVW2_9BACT</name>
<dbReference type="Pfam" id="PF01124">
    <property type="entry name" value="MAPEG"/>
    <property type="match status" value="1"/>
</dbReference>
<dbReference type="InterPro" id="IPR023352">
    <property type="entry name" value="MAPEG-like_dom_sf"/>
</dbReference>
<comment type="subcellular location">
    <subcellularLocation>
        <location evidence="1">Membrane</location>
    </subcellularLocation>
</comment>
<accession>A0ABY7GVW2</accession>
<dbReference type="InterPro" id="IPR001129">
    <property type="entry name" value="Membr-assoc_MAPEG"/>
</dbReference>
<evidence type="ECO:0000313" key="6">
    <source>
        <dbReference type="EMBL" id="WAS91092.1"/>
    </source>
</evidence>
<evidence type="ECO:0000256" key="2">
    <source>
        <dbReference type="ARBA" id="ARBA00022692"/>
    </source>
</evidence>
<keyword evidence="4 5" id="KW-0472">Membrane</keyword>
<keyword evidence="2 5" id="KW-0812">Transmembrane</keyword>
<keyword evidence="3 5" id="KW-1133">Transmembrane helix</keyword>
<keyword evidence="7" id="KW-1185">Reference proteome</keyword>
<reference evidence="6" key="1">
    <citation type="submission" date="2022-11" db="EMBL/GenBank/DDBJ databases">
        <title>Minimal conservation of predation-associated metabolite biosynthetic gene clusters underscores biosynthetic potential of Myxococcota including descriptions for ten novel species: Archangium lansinium sp. nov., Myxococcus landrumus sp. nov., Nannocystis bai.</title>
        <authorList>
            <person name="Ahearne A."/>
            <person name="Stevens C."/>
            <person name="Dowd S."/>
        </authorList>
    </citation>
    <scope>NUCLEOTIDE SEQUENCE</scope>
    <source>
        <strain evidence="6">Fl3</strain>
    </source>
</reference>
<dbReference type="Proteomes" id="UP001164459">
    <property type="component" value="Chromosome"/>
</dbReference>
<dbReference type="Gene3D" id="1.20.120.550">
    <property type="entry name" value="Membrane associated eicosanoid/glutathione metabolism-like domain"/>
    <property type="match status" value="1"/>
</dbReference>
<gene>
    <name evidence="6" type="ORF">O0S08_33310</name>
</gene>
<dbReference type="PANTHER" id="PTHR35814">
    <property type="match status" value="1"/>
</dbReference>
<evidence type="ECO:0000256" key="1">
    <source>
        <dbReference type="ARBA" id="ARBA00004370"/>
    </source>
</evidence>
<evidence type="ECO:0000313" key="7">
    <source>
        <dbReference type="Proteomes" id="UP001164459"/>
    </source>
</evidence>
<organism evidence="6 7">
    <name type="scientific">Nannocystis punicea</name>
    <dbReference type="NCBI Taxonomy" id="2995304"/>
    <lineage>
        <taxon>Bacteria</taxon>
        <taxon>Pseudomonadati</taxon>
        <taxon>Myxococcota</taxon>
        <taxon>Polyangia</taxon>
        <taxon>Nannocystales</taxon>
        <taxon>Nannocystaceae</taxon>
        <taxon>Nannocystis</taxon>
    </lineage>
</organism>